<dbReference type="GO" id="GO:0031501">
    <property type="term" value="C:mannosyltransferase complex"/>
    <property type="evidence" value="ECO:0007669"/>
    <property type="project" value="TreeGrafter"/>
</dbReference>
<comment type="caution">
    <text evidence="13">The sequence shown here is derived from an EMBL/GenBank/DDBJ whole genome shotgun (WGS) entry which is preliminary data.</text>
</comment>
<comment type="similarity">
    <text evidence="3 12">Belongs to the PIGV family.</text>
</comment>
<dbReference type="Proteomes" id="UP000245383">
    <property type="component" value="Unassembled WGS sequence"/>
</dbReference>
<comment type="subcellular location">
    <subcellularLocation>
        <location evidence="1 12">Endoplasmic reticulum membrane</location>
        <topology evidence="1 12">Multi-pass membrane protein</topology>
    </subcellularLocation>
</comment>
<evidence type="ECO:0000256" key="7">
    <source>
        <dbReference type="ARBA" id="ARBA00022679"/>
    </source>
</evidence>
<evidence type="ECO:0000256" key="12">
    <source>
        <dbReference type="RuleBase" id="RU363112"/>
    </source>
</evidence>
<evidence type="ECO:0000256" key="1">
    <source>
        <dbReference type="ARBA" id="ARBA00004477"/>
    </source>
</evidence>
<sequence length="212" mass="24356">MPIPRARGIITTLDTETVVFGYFTWNQVFALVELYKSTMKSNENWWSFYRGREVIKVAALSRLFVFGIAQFSGLLTSDYDSSFDNLIPNQANFSFIQNIIKNIVKVYTRWDSFYYLGIAQKGYTYEQEYAFSPMLPLIINFFANTVLYPLHKILGEQLLYMVSGILVANLFFVASAIALYRLGLVLFKNEKFAYLSTVVYCVSPANIFLSAM</sequence>
<evidence type="ECO:0000256" key="2">
    <source>
        <dbReference type="ARBA" id="ARBA00004687"/>
    </source>
</evidence>
<keyword evidence="6 12" id="KW-0328">Glycosyltransferase</keyword>
<evidence type="ECO:0000256" key="8">
    <source>
        <dbReference type="ARBA" id="ARBA00022692"/>
    </source>
</evidence>
<comment type="function">
    <text evidence="12">Mannosyltransferase involved in glycosylphosphatidylinositol-anchor biosynthesis.</text>
</comment>
<keyword evidence="11 12" id="KW-0472">Membrane</keyword>
<dbReference type="PANTHER" id="PTHR12468:SF2">
    <property type="entry name" value="GPI MANNOSYLTRANSFERASE 2"/>
    <property type="match status" value="1"/>
</dbReference>
<evidence type="ECO:0000256" key="11">
    <source>
        <dbReference type="ARBA" id="ARBA00023136"/>
    </source>
</evidence>
<organism evidence="13 14">
    <name type="scientific">Smittium simulii</name>
    <dbReference type="NCBI Taxonomy" id="133385"/>
    <lineage>
        <taxon>Eukaryota</taxon>
        <taxon>Fungi</taxon>
        <taxon>Fungi incertae sedis</taxon>
        <taxon>Zoopagomycota</taxon>
        <taxon>Kickxellomycotina</taxon>
        <taxon>Harpellomycetes</taxon>
        <taxon>Harpellales</taxon>
        <taxon>Legeriomycetaceae</taxon>
        <taxon>Smittium</taxon>
    </lineage>
</organism>
<reference evidence="13 14" key="1">
    <citation type="journal article" date="2018" name="MBio">
        <title>Comparative Genomics Reveals the Core Gene Toolbox for the Fungus-Insect Symbiosis.</title>
        <authorList>
            <person name="Wang Y."/>
            <person name="Stata M."/>
            <person name="Wang W."/>
            <person name="Stajich J.E."/>
            <person name="White M.M."/>
            <person name="Moncalvo J.M."/>
        </authorList>
    </citation>
    <scope>NUCLEOTIDE SEQUENCE [LARGE SCALE GENOMIC DNA]</scope>
    <source>
        <strain evidence="13 14">SWE-8-4</strain>
    </source>
</reference>
<dbReference type="GO" id="GO:0006506">
    <property type="term" value="P:GPI anchor biosynthetic process"/>
    <property type="evidence" value="ECO:0007669"/>
    <property type="project" value="UniProtKB-UniPathway"/>
</dbReference>
<evidence type="ECO:0000256" key="4">
    <source>
        <dbReference type="ARBA" id="ARBA00013795"/>
    </source>
</evidence>
<keyword evidence="8 12" id="KW-0812">Transmembrane</keyword>
<dbReference type="GO" id="GO:0005789">
    <property type="term" value="C:endoplasmic reticulum membrane"/>
    <property type="evidence" value="ECO:0007669"/>
    <property type="project" value="UniProtKB-SubCell"/>
</dbReference>
<protein>
    <recommendedName>
        <fullName evidence="4 12">GPI mannosyltransferase 2</fullName>
        <ecNumber evidence="12">2.4.1.-</ecNumber>
    </recommendedName>
</protein>
<evidence type="ECO:0000256" key="5">
    <source>
        <dbReference type="ARBA" id="ARBA00022502"/>
    </source>
</evidence>
<dbReference type="Pfam" id="PF04188">
    <property type="entry name" value="Mannosyl_trans2"/>
    <property type="match status" value="1"/>
</dbReference>
<keyword evidence="7 12" id="KW-0808">Transferase</keyword>
<proteinExistence type="inferred from homology"/>
<keyword evidence="9 12" id="KW-0256">Endoplasmic reticulum</keyword>
<feature type="transmembrane region" description="Helical" evidence="12">
    <location>
        <begin position="130"/>
        <end position="151"/>
    </location>
</feature>
<evidence type="ECO:0000256" key="6">
    <source>
        <dbReference type="ARBA" id="ARBA00022676"/>
    </source>
</evidence>
<dbReference type="EMBL" id="MBFR01000423">
    <property type="protein sequence ID" value="PVU88026.1"/>
    <property type="molecule type" value="Genomic_DNA"/>
</dbReference>
<evidence type="ECO:0000256" key="10">
    <source>
        <dbReference type="ARBA" id="ARBA00022989"/>
    </source>
</evidence>
<accession>A0A2T9Y6T0</accession>
<dbReference type="InterPro" id="IPR007315">
    <property type="entry name" value="PIG-V/Gpi18"/>
</dbReference>
<dbReference type="AlphaFoldDB" id="A0A2T9Y6T0"/>
<comment type="caution">
    <text evidence="12">Lacks conserved residue(s) required for the propagation of feature annotation.</text>
</comment>
<feature type="transmembrane region" description="Helical" evidence="12">
    <location>
        <begin position="192"/>
        <end position="211"/>
    </location>
</feature>
<dbReference type="EC" id="2.4.1.-" evidence="12"/>
<evidence type="ECO:0000313" key="14">
    <source>
        <dbReference type="Proteomes" id="UP000245383"/>
    </source>
</evidence>
<name>A0A2T9Y6T0_9FUNG</name>
<keyword evidence="10 12" id="KW-1133">Transmembrane helix</keyword>
<dbReference type="GO" id="GO:0004376">
    <property type="term" value="F:GPI mannosyltransferase activity"/>
    <property type="evidence" value="ECO:0007669"/>
    <property type="project" value="InterPro"/>
</dbReference>
<keyword evidence="5 12" id="KW-0337">GPI-anchor biosynthesis</keyword>
<evidence type="ECO:0000313" key="13">
    <source>
        <dbReference type="EMBL" id="PVU88026.1"/>
    </source>
</evidence>
<gene>
    <name evidence="13" type="ORF">BB561_006066</name>
</gene>
<dbReference type="STRING" id="133385.A0A2T9Y6T0"/>
<comment type="pathway">
    <text evidence="2 12">Glycolipid biosynthesis; glycosylphosphatidylinositol-anchor biosynthesis.</text>
</comment>
<dbReference type="OrthoDB" id="10252502at2759"/>
<dbReference type="GO" id="GO:0000009">
    <property type="term" value="F:alpha-1,6-mannosyltransferase activity"/>
    <property type="evidence" value="ECO:0007669"/>
    <property type="project" value="InterPro"/>
</dbReference>
<evidence type="ECO:0000256" key="9">
    <source>
        <dbReference type="ARBA" id="ARBA00022824"/>
    </source>
</evidence>
<dbReference type="UniPathway" id="UPA00196"/>
<dbReference type="PANTHER" id="PTHR12468">
    <property type="entry name" value="GPI MANNOSYLTRANSFERASE 2"/>
    <property type="match status" value="1"/>
</dbReference>
<keyword evidence="14" id="KW-1185">Reference proteome</keyword>
<evidence type="ECO:0000256" key="3">
    <source>
        <dbReference type="ARBA" id="ARBA00008698"/>
    </source>
</evidence>
<feature type="transmembrane region" description="Helical" evidence="12">
    <location>
        <begin position="158"/>
        <end position="180"/>
    </location>
</feature>